<reference evidence="1 2" key="1">
    <citation type="submission" date="2016-10" db="EMBL/GenBank/DDBJ databases">
        <authorList>
            <person name="de Groot N.N."/>
        </authorList>
    </citation>
    <scope>NUCLEOTIDE SEQUENCE [LARGE SCALE GENOMIC DNA]</scope>
    <source>
        <strain evidence="1 2">CGMCC 1.10228</strain>
    </source>
</reference>
<accession>A0A1G8CJN0</accession>
<proteinExistence type="predicted"/>
<name>A0A1G8CJN0_9VIBR</name>
<dbReference type="RefSeq" id="WP_093275108.1">
    <property type="nucleotide sequence ID" value="NZ_FNDD01000016.1"/>
</dbReference>
<sequence>MQHNERAFTAFIRKKFIEQLKRSKINDVSLDKYVETAKWIFELANTQHFHFLPKDLHSIVTNQKYPLIQYRAEAEYISVLMLDIKNGVPSKKSAGVPVACPCCGDFCTLTASHYNTERNYKWVYYCERCEYSVNAHAGDLWPAGVPASVEIRKLRSDLTLEVEHTARRLGMSKRTVLHKVSHKLKLFTPVANICNVGCRKQYNDFDMTLKSL</sequence>
<dbReference type="OrthoDB" id="9986272at2"/>
<dbReference type="Proteomes" id="UP000198854">
    <property type="component" value="Unassembled WGS sequence"/>
</dbReference>
<evidence type="ECO:0000313" key="1">
    <source>
        <dbReference type="EMBL" id="SDH45615.1"/>
    </source>
</evidence>
<evidence type="ECO:0000313" key="2">
    <source>
        <dbReference type="Proteomes" id="UP000198854"/>
    </source>
</evidence>
<protein>
    <submittedName>
        <fullName evidence="1">Uncharacterized protein</fullName>
    </submittedName>
</protein>
<dbReference type="AlphaFoldDB" id="A0A1G8CJN0"/>
<dbReference type="EMBL" id="FNDD01000016">
    <property type="protein sequence ID" value="SDH45615.1"/>
    <property type="molecule type" value="Genomic_DNA"/>
</dbReference>
<dbReference type="STRING" id="861298.SAMN04488136_116101"/>
<gene>
    <name evidence="1" type="ORF">SAMN04488136_116101</name>
</gene>
<organism evidence="1 2">
    <name type="scientific">Vibrio xiamenensis</name>
    <dbReference type="NCBI Taxonomy" id="861298"/>
    <lineage>
        <taxon>Bacteria</taxon>
        <taxon>Pseudomonadati</taxon>
        <taxon>Pseudomonadota</taxon>
        <taxon>Gammaproteobacteria</taxon>
        <taxon>Vibrionales</taxon>
        <taxon>Vibrionaceae</taxon>
        <taxon>Vibrio</taxon>
    </lineage>
</organism>
<keyword evidence="2" id="KW-1185">Reference proteome</keyword>